<sequence>MKKFEKLNATKFQTIERSRMEAAKGGARGGLDTATYKKSYTGSVCEWDTDDSLDLVMVGSSI</sequence>
<gene>
    <name evidence="1" type="ORF">QQ020_03195</name>
</gene>
<evidence type="ECO:0000313" key="1">
    <source>
        <dbReference type="EMBL" id="MDN5211032.1"/>
    </source>
</evidence>
<keyword evidence="2" id="KW-1185">Reference proteome</keyword>
<dbReference type="RefSeq" id="WP_346756368.1">
    <property type="nucleotide sequence ID" value="NZ_JAUJEB010000001.1"/>
</dbReference>
<evidence type="ECO:0000313" key="2">
    <source>
        <dbReference type="Proteomes" id="UP001172083"/>
    </source>
</evidence>
<reference evidence="1" key="1">
    <citation type="submission" date="2023-06" db="EMBL/GenBank/DDBJ databases">
        <title>Genomic of Agaribacillus aureum.</title>
        <authorList>
            <person name="Wang G."/>
        </authorList>
    </citation>
    <scope>NUCLEOTIDE SEQUENCE</scope>
    <source>
        <strain evidence="1">BMA12</strain>
    </source>
</reference>
<name>A0ABT8KZW6_9BACT</name>
<dbReference type="Proteomes" id="UP001172083">
    <property type="component" value="Unassembled WGS sequence"/>
</dbReference>
<proteinExistence type="predicted"/>
<comment type="caution">
    <text evidence="1">The sequence shown here is derived from an EMBL/GenBank/DDBJ whole genome shotgun (WGS) entry which is preliminary data.</text>
</comment>
<organism evidence="1 2">
    <name type="scientific">Agaribacillus aureus</name>
    <dbReference type="NCBI Taxonomy" id="3051825"/>
    <lineage>
        <taxon>Bacteria</taxon>
        <taxon>Pseudomonadati</taxon>
        <taxon>Bacteroidota</taxon>
        <taxon>Cytophagia</taxon>
        <taxon>Cytophagales</taxon>
        <taxon>Splendidivirgaceae</taxon>
        <taxon>Agaribacillus</taxon>
    </lineage>
</organism>
<dbReference type="EMBL" id="JAUJEB010000001">
    <property type="protein sequence ID" value="MDN5211032.1"/>
    <property type="molecule type" value="Genomic_DNA"/>
</dbReference>
<accession>A0ABT8KZW6</accession>
<protein>
    <submittedName>
        <fullName evidence="1">Uncharacterized protein</fullName>
    </submittedName>
</protein>